<feature type="non-terminal residue" evidence="9">
    <location>
        <position position="1"/>
    </location>
</feature>
<keyword evidence="6" id="KW-0560">Oxidoreductase</keyword>
<comment type="similarity">
    <text evidence="3">Belongs to the cytochrome P450 family.</text>
</comment>
<sequence length="348" mass="40261">LGWDDYNIALLRYGDEWRRYRKVCQQNFNLKAKVCQQNFNLKASRTYHPLQAREVRRFLQALHDAPEHFDAHSKRFSISLTMSMMYGYEVQSIEEPVVTMADEAIRLGSALLVPGRTLINIFPILQHIPPWFPGASSHRIAEVVKKLTNEMMTIPMEYVKKSLEEGTAVSSLVTDFYEKKRDHGASQEEEDMIKKIAYSIYGDKYPSYLCVVVQTISATGTFLYTMAVNPDVQKKAQSEIDRVIGSNRLPTVEDRKSLPYIEAIYREVMRLRPPLPLGAPHRVTEDDYYKGYFIPKGTILFANIWAMTHDEEVYPDPFTFKPERFFDDNGMLNGDDRILAYGFGRRQV</sequence>
<evidence type="ECO:0000256" key="7">
    <source>
        <dbReference type="ARBA" id="ARBA00023004"/>
    </source>
</evidence>
<dbReference type="CDD" id="cd11065">
    <property type="entry name" value="CYP64-like"/>
    <property type="match status" value="1"/>
</dbReference>
<comment type="cofactor">
    <cofactor evidence="1">
        <name>heme</name>
        <dbReference type="ChEBI" id="CHEBI:30413"/>
    </cofactor>
</comment>
<organism evidence="9 10">
    <name type="scientific">Psilocybe cyanescens</name>
    <dbReference type="NCBI Taxonomy" id="93625"/>
    <lineage>
        <taxon>Eukaryota</taxon>
        <taxon>Fungi</taxon>
        <taxon>Dikarya</taxon>
        <taxon>Basidiomycota</taxon>
        <taxon>Agaricomycotina</taxon>
        <taxon>Agaricomycetes</taxon>
        <taxon>Agaricomycetidae</taxon>
        <taxon>Agaricales</taxon>
        <taxon>Agaricineae</taxon>
        <taxon>Strophariaceae</taxon>
        <taxon>Psilocybe</taxon>
    </lineage>
</organism>
<dbReference type="PANTHER" id="PTHR46300">
    <property type="entry name" value="P450, PUTATIVE (EUROFUNG)-RELATED-RELATED"/>
    <property type="match status" value="1"/>
</dbReference>
<dbReference type="SUPFAM" id="SSF48264">
    <property type="entry name" value="Cytochrome P450"/>
    <property type="match status" value="1"/>
</dbReference>
<dbReference type="EMBL" id="NHYD01001213">
    <property type="protein sequence ID" value="PPQ91909.1"/>
    <property type="molecule type" value="Genomic_DNA"/>
</dbReference>
<dbReference type="Proteomes" id="UP000283269">
    <property type="component" value="Unassembled WGS sequence"/>
</dbReference>
<comment type="pathway">
    <text evidence="2">Secondary metabolite biosynthesis.</text>
</comment>
<dbReference type="Gene3D" id="1.10.630.10">
    <property type="entry name" value="Cytochrome P450"/>
    <property type="match status" value="1"/>
</dbReference>
<evidence type="ECO:0000256" key="1">
    <source>
        <dbReference type="ARBA" id="ARBA00001971"/>
    </source>
</evidence>
<dbReference type="InterPro" id="IPR001128">
    <property type="entry name" value="Cyt_P450"/>
</dbReference>
<name>A0A409XM93_PSICY</name>
<evidence type="ECO:0000256" key="4">
    <source>
        <dbReference type="ARBA" id="ARBA00022617"/>
    </source>
</evidence>
<keyword evidence="5" id="KW-0479">Metal-binding</keyword>
<dbReference type="GO" id="GO:0005506">
    <property type="term" value="F:iron ion binding"/>
    <property type="evidence" value="ECO:0007669"/>
    <property type="project" value="InterPro"/>
</dbReference>
<dbReference type="InterPro" id="IPR050364">
    <property type="entry name" value="Cytochrome_P450_fung"/>
</dbReference>
<dbReference type="STRING" id="93625.A0A409XM93"/>
<dbReference type="PRINTS" id="PR00463">
    <property type="entry name" value="EP450I"/>
</dbReference>
<dbReference type="InterPro" id="IPR002401">
    <property type="entry name" value="Cyt_P450_E_grp-I"/>
</dbReference>
<protein>
    <recommendedName>
        <fullName evidence="11">Cytochrome P450</fullName>
    </recommendedName>
</protein>
<reference evidence="9 10" key="1">
    <citation type="journal article" date="2018" name="Evol. Lett.">
        <title>Horizontal gene cluster transfer increased hallucinogenic mushroom diversity.</title>
        <authorList>
            <person name="Reynolds H.T."/>
            <person name="Vijayakumar V."/>
            <person name="Gluck-Thaler E."/>
            <person name="Korotkin H.B."/>
            <person name="Matheny P.B."/>
            <person name="Slot J.C."/>
        </authorList>
    </citation>
    <scope>NUCLEOTIDE SEQUENCE [LARGE SCALE GENOMIC DNA]</scope>
    <source>
        <strain evidence="9 10">2631</strain>
    </source>
</reference>
<evidence type="ECO:0000256" key="5">
    <source>
        <dbReference type="ARBA" id="ARBA00022723"/>
    </source>
</evidence>
<evidence type="ECO:0008006" key="11">
    <source>
        <dbReference type="Google" id="ProtNLM"/>
    </source>
</evidence>
<dbReference type="InterPro" id="IPR036396">
    <property type="entry name" value="Cyt_P450_sf"/>
</dbReference>
<dbReference type="OrthoDB" id="2789670at2759"/>
<dbReference type="GO" id="GO:0016705">
    <property type="term" value="F:oxidoreductase activity, acting on paired donors, with incorporation or reduction of molecular oxygen"/>
    <property type="evidence" value="ECO:0007669"/>
    <property type="project" value="InterPro"/>
</dbReference>
<gene>
    <name evidence="9" type="ORF">CVT25_001185</name>
</gene>
<dbReference type="GO" id="GO:0004497">
    <property type="term" value="F:monooxygenase activity"/>
    <property type="evidence" value="ECO:0007669"/>
    <property type="project" value="UniProtKB-KW"/>
</dbReference>
<keyword evidence="10" id="KW-1185">Reference proteome</keyword>
<evidence type="ECO:0000256" key="2">
    <source>
        <dbReference type="ARBA" id="ARBA00005179"/>
    </source>
</evidence>
<evidence type="ECO:0000313" key="9">
    <source>
        <dbReference type="EMBL" id="PPQ91909.1"/>
    </source>
</evidence>
<evidence type="ECO:0000256" key="3">
    <source>
        <dbReference type="ARBA" id="ARBA00010617"/>
    </source>
</evidence>
<comment type="caution">
    <text evidence="9">The sequence shown here is derived from an EMBL/GenBank/DDBJ whole genome shotgun (WGS) entry which is preliminary data.</text>
</comment>
<accession>A0A409XM93</accession>
<evidence type="ECO:0000256" key="8">
    <source>
        <dbReference type="ARBA" id="ARBA00023033"/>
    </source>
</evidence>
<dbReference type="PANTHER" id="PTHR46300:SF7">
    <property type="entry name" value="P450, PUTATIVE (EUROFUNG)-RELATED"/>
    <property type="match status" value="1"/>
</dbReference>
<keyword evidence="7" id="KW-0408">Iron</keyword>
<evidence type="ECO:0000256" key="6">
    <source>
        <dbReference type="ARBA" id="ARBA00023002"/>
    </source>
</evidence>
<dbReference type="InParanoid" id="A0A409XM93"/>
<dbReference type="Pfam" id="PF00067">
    <property type="entry name" value="p450"/>
    <property type="match status" value="1"/>
</dbReference>
<keyword evidence="8" id="KW-0503">Monooxygenase</keyword>
<proteinExistence type="inferred from homology"/>
<keyword evidence="4" id="KW-0349">Heme</keyword>
<evidence type="ECO:0000313" key="10">
    <source>
        <dbReference type="Proteomes" id="UP000283269"/>
    </source>
</evidence>
<dbReference type="GO" id="GO:0020037">
    <property type="term" value="F:heme binding"/>
    <property type="evidence" value="ECO:0007669"/>
    <property type="project" value="InterPro"/>
</dbReference>
<dbReference type="AlphaFoldDB" id="A0A409XM93"/>